<evidence type="ECO:0000256" key="1">
    <source>
        <dbReference type="SAM" id="MobiDB-lite"/>
    </source>
</evidence>
<evidence type="ECO:0000259" key="2">
    <source>
        <dbReference type="Pfam" id="PF13546"/>
    </source>
</evidence>
<evidence type="ECO:0000313" key="3">
    <source>
        <dbReference type="EMBL" id="GHA59230.1"/>
    </source>
</evidence>
<protein>
    <recommendedName>
        <fullName evidence="2">Transposase IS701-like DDE domain-containing protein</fullName>
    </recommendedName>
</protein>
<proteinExistence type="predicted"/>
<evidence type="ECO:0000313" key="4">
    <source>
        <dbReference type="Proteomes" id="UP000653644"/>
    </source>
</evidence>
<feature type="region of interest" description="Disordered" evidence="1">
    <location>
        <begin position="97"/>
        <end position="178"/>
    </location>
</feature>
<organism evidence="3 4">
    <name type="scientific">Streptomyces canarius</name>
    <dbReference type="NCBI Taxonomy" id="285453"/>
    <lineage>
        <taxon>Bacteria</taxon>
        <taxon>Bacillati</taxon>
        <taxon>Actinomycetota</taxon>
        <taxon>Actinomycetes</taxon>
        <taxon>Kitasatosporales</taxon>
        <taxon>Streptomycetaceae</taxon>
        <taxon>Streptomyces</taxon>
    </lineage>
</organism>
<comment type="caution">
    <text evidence="3">The sequence shown here is derived from an EMBL/GenBank/DDBJ whole genome shotgun (WGS) entry which is preliminary data.</text>
</comment>
<sequence>MPLYLPSAWTSDRGRCRAASVPDNVDLATKPVLVRRVVERALAVGVPFGRVPADAVYGGAGRLRLRLASCDLVRHPLHLPFGRPAQGARRGMLVGGPRAAGGLRRTVPSCRPGPAPLPRRVSAAQVTGVPGGHGDRIGERGPVPGAARRTGRRRGAGAACGHGAGEAGPDTTGQEVYT</sequence>
<dbReference type="EMBL" id="BMVN01000041">
    <property type="protein sequence ID" value="GHA59230.1"/>
    <property type="molecule type" value="Genomic_DNA"/>
</dbReference>
<dbReference type="Proteomes" id="UP000653644">
    <property type="component" value="Unassembled WGS sequence"/>
</dbReference>
<feature type="domain" description="Transposase IS701-like DDE" evidence="2">
    <location>
        <begin position="3"/>
        <end position="72"/>
    </location>
</feature>
<reference evidence="4" key="1">
    <citation type="journal article" date="2019" name="Int. J. Syst. Evol. Microbiol.">
        <title>The Global Catalogue of Microorganisms (GCM) 10K type strain sequencing project: providing services to taxonomists for standard genome sequencing and annotation.</title>
        <authorList>
            <consortium name="The Broad Institute Genomics Platform"/>
            <consortium name="The Broad Institute Genome Sequencing Center for Infectious Disease"/>
            <person name="Wu L."/>
            <person name="Ma J."/>
        </authorList>
    </citation>
    <scope>NUCLEOTIDE SEQUENCE [LARGE SCALE GENOMIC DNA]</scope>
    <source>
        <strain evidence="4">JCM 4733</strain>
    </source>
</reference>
<name>A0ABQ3D548_9ACTN</name>
<accession>A0ABQ3D548</accession>
<gene>
    <name evidence="3" type="ORF">GCM10010345_74410</name>
</gene>
<keyword evidence="4" id="KW-1185">Reference proteome</keyword>
<dbReference type="InterPro" id="IPR038721">
    <property type="entry name" value="IS701-like_DDE_dom"/>
</dbReference>
<dbReference type="Pfam" id="PF13546">
    <property type="entry name" value="DDE_5"/>
    <property type="match status" value="1"/>
</dbReference>